<reference evidence="1 2" key="1">
    <citation type="submission" date="2008-02" db="EMBL/GenBank/DDBJ databases">
        <title>Annotation of Escherichia albertii TW07627.</title>
        <authorList>
            <person name="Sutton G."/>
            <person name="Whittam T.S."/>
            <person name="Sebastian Y."/>
        </authorList>
    </citation>
    <scope>NUCLEOTIDE SEQUENCE [LARGE SCALE GENOMIC DNA]</scope>
    <source>
        <strain evidence="1 2">TW07627</strain>
    </source>
</reference>
<evidence type="ECO:0000313" key="1">
    <source>
        <dbReference type="EMBL" id="EDS93981.1"/>
    </source>
</evidence>
<protein>
    <submittedName>
        <fullName evidence="1">Uncharacterized protein</fullName>
    </submittedName>
</protein>
<dbReference type="EMBL" id="ABKX01000001">
    <property type="protein sequence ID" value="EDS93981.1"/>
    <property type="molecule type" value="Genomic_DNA"/>
</dbReference>
<comment type="caution">
    <text evidence="1">The sequence shown here is derived from an EMBL/GenBank/DDBJ whole genome shotgun (WGS) entry which is preliminary data.</text>
</comment>
<organism evidence="1 2">
    <name type="scientific">Escherichia albertii (strain TW07627)</name>
    <dbReference type="NCBI Taxonomy" id="502347"/>
    <lineage>
        <taxon>Bacteria</taxon>
        <taxon>Pseudomonadati</taxon>
        <taxon>Pseudomonadota</taxon>
        <taxon>Gammaproteobacteria</taxon>
        <taxon>Enterobacterales</taxon>
        <taxon>Enterobacteriaceae</taxon>
        <taxon>Escherichia</taxon>
    </lineage>
</organism>
<sequence length="52" mass="6028">MIYHRTDLNTKIKLAIVVLNKNVATITLQDIIYCSEYTITLLSKIIKKNHQP</sequence>
<proteinExistence type="predicted"/>
<name>A0ABC9NUD1_ESCAT</name>
<evidence type="ECO:0000313" key="2">
    <source>
        <dbReference type="Proteomes" id="UP000003042"/>
    </source>
</evidence>
<dbReference type="Proteomes" id="UP000003042">
    <property type="component" value="Unassembled WGS sequence"/>
</dbReference>
<accession>A0ABC9NUD1</accession>
<dbReference type="AlphaFoldDB" id="A0ABC9NUD1"/>
<gene>
    <name evidence="1" type="ORF">ESCAB7627_0745</name>
</gene>